<evidence type="ECO:0000313" key="3">
    <source>
        <dbReference type="Proteomes" id="UP000239563"/>
    </source>
</evidence>
<organism evidence="2 3">
    <name type="scientific">Sporisorium reilianum f. sp. reilianum</name>
    <dbReference type="NCBI Taxonomy" id="72559"/>
    <lineage>
        <taxon>Eukaryota</taxon>
        <taxon>Fungi</taxon>
        <taxon>Dikarya</taxon>
        <taxon>Basidiomycota</taxon>
        <taxon>Ustilaginomycotina</taxon>
        <taxon>Ustilaginomycetes</taxon>
        <taxon>Ustilaginales</taxon>
        <taxon>Ustilaginaceae</taxon>
        <taxon>Sporisorium</taxon>
    </lineage>
</organism>
<reference evidence="2 3" key="1">
    <citation type="submission" date="2017-02" db="EMBL/GenBank/DDBJ databases">
        <authorList>
            <person name="Peterson S.W."/>
        </authorList>
    </citation>
    <scope>NUCLEOTIDE SEQUENCE [LARGE SCALE GENOMIC DNA]</scope>
    <source>
        <strain evidence="2 3">SRS1_H2-8</strain>
    </source>
</reference>
<evidence type="ECO:0000259" key="1">
    <source>
        <dbReference type="Pfam" id="PF03184"/>
    </source>
</evidence>
<protein>
    <submittedName>
        <fullName evidence="2">Related to transposase</fullName>
    </submittedName>
</protein>
<dbReference type="GO" id="GO:0003676">
    <property type="term" value="F:nucleic acid binding"/>
    <property type="evidence" value="ECO:0007669"/>
    <property type="project" value="InterPro"/>
</dbReference>
<dbReference type="AlphaFoldDB" id="A0A2N8UNG1"/>
<feature type="domain" description="DDE-1" evidence="1">
    <location>
        <begin position="136"/>
        <end position="280"/>
    </location>
</feature>
<accession>A0A2N8UNG1</accession>
<name>A0A2N8UNG1_9BASI</name>
<dbReference type="Proteomes" id="UP000239563">
    <property type="component" value="Chromosome XXI"/>
</dbReference>
<evidence type="ECO:0000313" key="2">
    <source>
        <dbReference type="EMBL" id="SJX66299.1"/>
    </source>
</evidence>
<dbReference type="Pfam" id="PF03184">
    <property type="entry name" value="DDE_1"/>
    <property type="match status" value="1"/>
</dbReference>
<dbReference type="EMBL" id="LT795074">
    <property type="protein sequence ID" value="SJX66299.1"/>
    <property type="molecule type" value="Genomic_DNA"/>
</dbReference>
<gene>
    <name evidence="2" type="ORF">SRS1_25048</name>
</gene>
<proteinExistence type="predicted"/>
<dbReference type="InterPro" id="IPR004875">
    <property type="entry name" value="DDE_SF_endonuclease_dom"/>
</dbReference>
<sequence>MLVECIWHCGYSGFLLTPAFIQEYANNAICAIPGCLDPVNVGASWLQAFLVQHPSIRSHWSCCLDNARLTGATEKVIRHWFVGLSKVMHDFHVALTNVFNMDKTSFMFGQSASEHMVVPSGDPASPFRVQPGTRESATIIECIGSGGQVLPLLIITKGKRHIVGEQRQMQGIPAMWCFSKSDTSWTNNELAVKWLENVFEPNTRPSLPSEWHLLIIDGHCSHTSEAFCNVLWLHQIIPYLLPAHTMHIMQLLDILIFGPLTAAYCHIVNTAAEHVDTIDKVQFGTFYAQAREKVLTQSAARKAFSDSGNSPSHARLWLSTPCLMPHSMPTLRNLAHRKYRHSSAHFNKQMLRHRLLLWFLKLKSTCFELNMSKRGKQWRWWDGRWQQVIKGCCRRTL</sequence>